<evidence type="ECO:0000313" key="2">
    <source>
        <dbReference type="EMBL" id="ODA12423.1"/>
    </source>
</evidence>
<proteinExistence type="predicted"/>
<feature type="signal peptide" evidence="1">
    <location>
        <begin position="1"/>
        <end position="30"/>
    </location>
</feature>
<name>A0A1C3CUL1_9GAMM</name>
<feature type="chain" id="PRO_5008671652" evidence="1">
    <location>
        <begin position="31"/>
        <end position="168"/>
    </location>
</feature>
<accession>A0A1C3CUL1</accession>
<organism evidence="2 3">
    <name type="scientific">Acinetobacter celticus</name>
    <dbReference type="NCBI Taxonomy" id="1891224"/>
    <lineage>
        <taxon>Bacteria</taxon>
        <taxon>Pseudomonadati</taxon>
        <taxon>Pseudomonadota</taxon>
        <taxon>Gammaproteobacteria</taxon>
        <taxon>Moraxellales</taxon>
        <taxon>Moraxellaceae</taxon>
        <taxon>Acinetobacter</taxon>
    </lineage>
</organism>
<keyword evidence="3" id="KW-1185">Reference proteome</keyword>
<evidence type="ECO:0000256" key="1">
    <source>
        <dbReference type="SAM" id="SignalP"/>
    </source>
</evidence>
<dbReference type="RefSeq" id="WP_068888907.1">
    <property type="nucleotide sequence ID" value="NZ_CBCRUU010000014.1"/>
</dbReference>
<dbReference type="STRING" id="1891224.BBP83_11070"/>
<reference evidence="2 3" key="1">
    <citation type="submission" date="2016-07" db="EMBL/GenBank/DDBJ databases">
        <title>Acinetobacter sp. ANC 4603.</title>
        <authorList>
            <person name="Radolfova-Krizova L."/>
            <person name="Nemec A."/>
        </authorList>
    </citation>
    <scope>NUCLEOTIDE SEQUENCE [LARGE SCALE GENOMIC DNA]</scope>
    <source>
        <strain evidence="2 3">ANC 4603</strain>
    </source>
</reference>
<comment type="caution">
    <text evidence="2">The sequence shown here is derived from an EMBL/GenBank/DDBJ whole genome shotgun (WGS) entry which is preliminary data.</text>
</comment>
<gene>
    <name evidence="2" type="ORF">BBP83_11070</name>
</gene>
<dbReference type="AlphaFoldDB" id="A0A1C3CUL1"/>
<dbReference type="OrthoDB" id="6690560at2"/>
<dbReference type="EMBL" id="MBDL01000011">
    <property type="protein sequence ID" value="ODA12423.1"/>
    <property type="molecule type" value="Genomic_DNA"/>
</dbReference>
<protein>
    <submittedName>
        <fullName evidence="2">Uncharacterized protein</fullName>
    </submittedName>
</protein>
<sequence length="168" mass="18293">MNIALAIKHWKFIVMAVLAIALAFSVTSCASKSHQIDLLGSQKTLAETQRDLIASQHANEVHEVEQAWSQDLLESERNANKNLQVAMVAASNSALAVDRLSKQVSDSDQRLSTGSHEAVIEYGKTCNFVLKTMAERGGTIAAAADQHAIDAERLDQAWPEQVKPDKPS</sequence>
<evidence type="ECO:0000313" key="3">
    <source>
        <dbReference type="Proteomes" id="UP000186553"/>
    </source>
</evidence>
<dbReference type="Proteomes" id="UP000186553">
    <property type="component" value="Unassembled WGS sequence"/>
</dbReference>
<keyword evidence="1" id="KW-0732">Signal</keyword>